<proteinExistence type="predicted"/>
<comment type="caution">
    <text evidence="2">The sequence shown here is derived from an EMBL/GenBank/DDBJ whole genome shotgun (WGS) entry which is preliminary data.</text>
</comment>
<evidence type="ECO:0000313" key="3">
    <source>
        <dbReference type="Proteomes" id="UP000574317"/>
    </source>
</evidence>
<keyword evidence="3" id="KW-1185">Reference proteome</keyword>
<dbReference type="AlphaFoldDB" id="A0A8H5I7B4"/>
<dbReference type="Pfam" id="PF11951">
    <property type="entry name" value="Fungal_trans_2"/>
    <property type="match status" value="1"/>
</dbReference>
<dbReference type="InterPro" id="IPR021858">
    <property type="entry name" value="Fun_TF"/>
</dbReference>
<name>A0A8H5I7B4_9HYPO</name>
<accession>A0A8H5I7B4</accession>
<evidence type="ECO:0000256" key="1">
    <source>
        <dbReference type="ARBA" id="ARBA00023242"/>
    </source>
</evidence>
<evidence type="ECO:0000313" key="2">
    <source>
        <dbReference type="EMBL" id="KAF5530690.1"/>
    </source>
</evidence>
<organism evidence="2 3">
    <name type="scientific">Fusarium napiforme</name>
    <dbReference type="NCBI Taxonomy" id="42672"/>
    <lineage>
        <taxon>Eukaryota</taxon>
        <taxon>Fungi</taxon>
        <taxon>Dikarya</taxon>
        <taxon>Ascomycota</taxon>
        <taxon>Pezizomycotina</taxon>
        <taxon>Sordariomycetes</taxon>
        <taxon>Hypocreomycetidae</taxon>
        <taxon>Hypocreales</taxon>
        <taxon>Nectriaceae</taxon>
        <taxon>Fusarium</taxon>
        <taxon>Fusarium fujikuroi species complex</taxon>
    </lineage>
</organism>
<sequence length="384" mass="43854">MDLLRAHDEHLQSSTVFLEAVECPGITPFDKVNWHHAKYQIVERYKSCRAVNQAITAISTLHQTLMYNLSPARAVDHASHARASLDQLLGDHIHDFSTALAVIFMLCVFDLILSDEETIGFREPSQTLLQRVKSWAQNPLTHTPLCKRLSTWLKIIQTITNRGGERGLLSEELYDMLPNYEGALPFIEVLPGHQRDVSTGLHQVLSAPLFDFYFQLQMISGRIAKQTHYRRTRNSGSDQDEVITSMAEIKSQLQALWESRSTIQRQTAKDIRSQLAPNTANSIIDLIRICNAAYYAEYVEIDRVLGDPLTKWTGSREAIQSIKQIVDDEWEENYGQGLNPGYVRALFLCAIECMDREQNQWAVERISDIRGPSYRNREEEAGYV</sequence>
<reference evidence="2 3" key="1">
    <citation type="submission" date="2020-05" db="EMBL/GenBank/DDBJ databases">
        <title>Identification and distribution of gene clusters putatively required for synthesis of sphingolipid metabolism inhibitors in phylogenetically diverse species of the filamentous fungus Fusarium.</title>
        <authorList>
            <person name="Kim H.-S."/>
            <person name="Busman M."/>
            <person name="Brown D.W."/>
            <person name="Divon H."/>
            <person name="Uhlig S."/>
            <person name="Proctor R.H."/>
        </authorList>
    </citation>
    <scope>NUCLEOTIDE SEQUENCE [LARGE SCALE GENOMIC DNA]</scope>
    <source>
        <strain evidence="2 3">NRRL 25196</strain>
    </source>
</reference>
<gene>
    <name evidence="2" type="ORF">FNAPI_13500</name>
</gene>
<protein>
    <submittedName>
        <fullName evidence="2">Transcriptional regulatory moc3</fullName>
    </submittedName>
</protein>
<dbReference type="EMBL" id="JAAOAO010000856">
    <property type="protein sequence ID" value="KAF5530690.1"/>
    <property type="molecule type" value="Genomic_DNA"/>
</dbReference>
<dbReference type="Proteomes" id="UP000574317">
    <property type="component" value="Unassembled WGS sequence"/>
</dbReference>
<keyword evidence="1" id="KW-0539">Nucleus</keyword>